<organism evidence="6 7">
    <name type="scientific">Luteococcus japonicus LSP_Lj1</name>
    <dbReference type="NCBI Taxonomy" id="1255658"/>
    <lineage>
        <taxon>Bacteria</taxon>
        <taxon>Bacillati</taxon>
        <taxon>Actinomycetota</taxon>
        <taxon>Actinomycetes</taxon>
        <taxon>Propionibacteriales</taxon>
        <taxon>Propionibacteriaceae</taxon>
        <taxon>Luteococcus</taxon>
    </lineage>
</organism>
<dbReference type="Pfam" id="PF01263">
    <property type="entry name" value="Aldose_epim"/>
    <property type="match status" value="1"/>
</dbReference>
<comment type="catalytic activity">
    <reaction evidence="1">
        <text>alpha-D-glucose 6-phosphate = beta-D-glucose 6-phosphate</text>
        <dbReference type="Rhea" id="RHEA:16249"/>
        <dbReference type="ChEBI" id="CHEBI:58225"/>
        <dbReference type="ChEBI" id="CHEBI:58247"/>
        <dbReference type="EC" id="5.1.3.15"/>
    </reaction>
</comment>
<dbReference type="OrthoDB" id="9790727at2"/>
<dbReference type="EC" id="5.1.3.15" evidence="4"/>
<evidence type="ECO:0000256" key="1">
    <source>
        <dbReference type="ARBA" id="ARBA00001096"/>
    </source>
</evidence>
<dbReference type="PIRSF" id="PIRSF016020">
    <property type="entry name" value="PHexose_mutarotase"/>
    <property type="match status" value="1"/>
</dbReference>
<evidence type="ECO:0000313" key="7">
    <source>
        <dbReference type="Proteomes" id="UP000188342"/>
    </source>
</evidence>
<dbReference type="InterPro" id="IPR008183">
    <property type="entry name" value="Aldose_1/G6P_1-epimerase"/>
</dbReference>
<proteinExistence type="inferred from homology"/>
<dbReference type="SUPFAM" id="SSF74650">
    <property type="entry name" value="Galactose mutarotase-like"/>
    <property type="match status" value="1"/>
</dbReference>
<dbReference type="PANTHER" id="PTHR11122:SF13">
    <property type="entry name" value="GLUCOSE-6-PHOSPHATE 1-EPIMERASE"/>
    <property type="match status" value="1"/>
</dbReference>
<evidence type="ECO:0000256" key="2">
    <source>
        <dbReference type="ARBA" id="ARBA00005866"/>
    </source>
</evidence>
<comment type="similarity">
    <text evidence="2 4">Belongs to the glucose-6-phosphate 1-epimerase family.</text>
</comment>
<dbReference type="AlphaFoldDB" id="A0A1R4IGU1"/>
<name>A0A1R4IGU1_9ACTN</name>
<dbReference type="Proteomes" id="UP000188342">
    <property type="component" value="Unassembled WGS sequence"/>
</dbReference>
<dbReference type="RefSeq" id="WP_094763478.1">
    <property type="nucleotide sequence ID" value="NZ_FUKQ01000007.1"/>
</dbReference>
<reference evidence="6 7" key="1">
    <citation type="submission" date="2017-02" db="EMBL/GenBank/DDBJ databases">
        <authorList>
            <person name="Peterson S.W."/>
        </authorList>
    </citation>
    <scope>NUCLEOTIDE SEQUENCE [LARGE SCALE GENOMIC DNA]</scope>
    <source>
        <strain evidence="6 7">LSP_Lj1</strain>
    </source>
</reference>
<dbReference type="InterPro" id="IPR025532">
    <property type="entry name" value="G6P_1-epimerase"/>
</dbReference>
<feature type="active site" evidence="5">
    <location>
        <position position="262"/>
    </location>
</feature>
<dbReference type="PANTHER" id="PTHR11122">
    <property type="entry name" value="APOSPORY-ASSOCIATED PROTEIN C-RELATED"/>
    <property type="match status" value="1"/>
</dbReference>
<protein>
    <recommendedName>
        <fullName evidence="4">Putative glucose-6-phosphate 1-epimerase</fullName>
        <ecNumber evidence="4">5.1.3.15</ecNumber>
    </recommendedName>
</protein>
<dbReference type="InterPro" id="IPR014718">
    <property type="entry name" value="GH-type_carb-bd"/>
</dbReference>
<sequence>MSIEQSADNLPQGITAVTENGLDAFRIETALGTVLVYANGAHVAEWTPAGADPVLWMSKHSNFQTGKAVRGGIPICFPWFGPGRAGDLTPAHGFARITPWTLLEAEADETGEARLALGLSGDQHDAEDFTARLDVTMGHALTVSLTVTAGTQPFDYEEALHTYLSVGDARKVSIDGLDQDSYLDKLDDQQKVQQGAVHFTSETDRVYLSTKTAHITDPVHPRRLRVEKTGSANTVIWNPWMDKAAAMPDFGAEEWPEMCCVETANCLAESIYLAPGESHTMQVRITSEDFDNH</sequence>
<dbReference type="STRING" id="1255658.FM114_01735"/>
<dbReference type="GO" id="GO:0047938">
    <property type="term" value="F:glucose-6-phosphate 1-epimerase activity"/>
    <property type="evidence" value="ECO:0007669"/>
    <property type="project" value="UniProtKB-UniRule"/>
</dbReference>
<evidence type="ECO:0000313" key="6">
    <source>
        <dbReference type="EMBL" id="SJN18959.1"/>
    </source>
</evidence>
<keyword evidence="3 4" id="KW-0413">Isomerase</keyword>
<feature type="active site" evidence="5">
    <location>
        <position position="161"/>
    </location>
</feature>
<evidence type="ECO:0000256" key="4">
    <source>
        <dbReference type="PIRNR" id="PIRNR016020"/>
    </source>
</evidence>
<dbReference type="GO" id="GO:0005975">
    <property type="term" value="P:carbohydrate metabolic process"/>
    <property type="evidence" value="ECO:0007669"/>
    <property type="project" value="InterPro"/>
</dbReference>
<dbReference type="EMBL" id="FUKQ01000007">
    <property type="protein sequence ID" value="SJN18959.1"/>
    <property type="molecule type" value="Genomic_DNA"/>
</dbReference>
<accession>A0A1R4IGU1</accession>
<evidence type="ECO:0000256" key="3">
    <source>
        <dbReference type="ARBA" id="ARBA00023235"/>
    </source>
</evidence>
<dbReference type="InterPro" id="IPR011013">
    <property type="entry name" value="Gal_mutarotase_sf_dom"/>
</dbReference>
<gene>
    <name evidence="6" type="ORF">FM114_01735</name>
</gene>
<dbReference type="CDD" id="cd09020">
    <property type="entry name" value="D-hex-6-P-epi_like"/>
    <property type="match status" value="1"/>
</dbReference>
<dbReference type="Gene3D" id="2.70.98.10">
    <property type="match status" value="1"/>
</dbReference>
<dbReference type="GO" id="GO:0030246">
    <property type="term" value="F:carbohydrate binding"/>
    <property type="evidence" value="ECO:0007669"/>
    <property type="project" value="UniProtKB-UniRule"/>
</dbReference>
<keyword evidence="7" id="KW-1185">Reference proteome</keyword>
<evidence type="ECO:0000256" key="5">
    <source>
        <dbReference type="PIRSR" id="PIRSR016020-1"/>
    </source>
</evidence>